<evidence type="ECO:0000256" key="4">
    <source>
        <dbReference type="RuleBase" id="RU000363"/>
    </source>
</evidence>
<dbReference type="RefSeq" id="XP_025362280.1">
    <property type="nucleotide sequence ID" value="XM_025506115.1"/>
</dbReference>
<dbReference type="STRING" id="1569628.A0A316USB3"/>
<dbReference type="InterPro" id="IPR020904">
    <property type="entry name" value="Sc_DH/Rdtase_CS"/>
</dbReference>
<name>A0A316USB3_9BASI</name>
<evidence type="ECO:0000313" key="6">
    <source>
        <dbReference type="Proteomes" id="UP000245884"/>
    </source>
</evidence>
<proteinExistence type="inferred from homology"/>
<dbReference type="PANTHER" id="PTHR43976:SF16">
    <property type="entry name" value="SHORT-CHAIN DEHYDROGENASE_REDUCTASE FAMILY PROTEIN"/>
    <property type="match status" value="1"/>
</dbReference>
<evidence type="ECO:0000256" key="2">
    <source>
        <dbReference type="ARBA" id="ARBA00022857"/>
    </source>
</evidence>
<evidence type="ECO:0000256" key="1">
    <source>
        <dbReference type="ARBA" id="ARBA00006484"/>
    </source>
</evidence>
<gene>
    <name evidence="5" type="ORF">BDZ90DRAFT_232082</name>
</gene>
<evidence type="ECO:0000256" key="3">
    <source>
        <dbReference type="ARBA" id="ARBA00023002"/>
    </source>
</evidence>
<dbReference type="AlphaFoldDB" id="A0A316USB3"/>
<protein>
    <submittedName>
        <fullName evidence="5">NAD(P)-binding protein</fullName>
    </submittedName>
</protein>
<dbReference type="Proteomes" id="UP000245884">
    <property type="component" value="Unassembled WGS sequence"/>
</dbReference>
<keyword evidence="6" id="KW-1185">Reference proteome</keyword>
<dbReference type="Pfam" id="PF00106">
    <property type="entry name" value="adh_short"/>
    <property type="match status" value="1"/>
</dbReference>
<dbReference type="OrthoDB" id="1274115at2759"/>
<dbReference type="InterPro" id="IPR002347">
    <property type="entry name" value="SDR_fam"/>
</dbReference>
<dbReference type="Gene3D" id="3.40.50.720">
    <property type="entry name" value="NAD(P)-binding Rossmann-like Domain"/>
    <property type="match status" value="1"/>
</dbReference>
<keyword evidence="2" id="KW-0521">NADP</keyword>
<keyword evidence="3" id="KW-0560">Oxidoreductase</keyword>
<dbReference type="GeneID" id="37027938"/>
<reference evidence="5 6" key="1">
    <citation type="journal article" date="2018" name="Mol. Biol. Evol.">
        <title>Broad Genomic Sampling Reveals a Smut Pathogenic Ancestry of the Fungal Clade Ustilaginomycotina.</title>
        <authorList>
            <person name="Kijpornyongpan T."/>
            <person name="Mondo S.J."/>
            <person name="Barry K."/>
            <person name="Sandor L."/>
            <person name="Lee J."/>
            <person name="Lipzen A."/>
            <person name="Pangilinan J."/>
            <person name="LaButti K."/>
            <person name="Hainaut M."/>
            <person name="Henrissat B."/>
            <person name="Grigoriev I.V."/>
            <person name="Spatafora J.W."/>
            <person name="Aime M.C."/>
        </authorList>
    </citation>
    <scope>NUCLEOTIDE SEQUENCE [LARGE SCALE GENOMIC DNA]</scope>
    <source>
        <strain evidence="5 6">MCA 5214</strain>
    </source>
</reference>
<sequence>MARTFIITGTTTGFGHEMAKAALAAGDNVVATARTSSKLKIDGANDKNFLAVDLDLLKPEGIDKVFKQAKDKFGRIDVVCNNAGYGLSGPFETLTEEQCRKQMEINYFGLIAVTRKAVETMRTQSPPGGVIQQVTSIGGQRGVPGFTIYCSSKWAVEGFTEALSHELKPEWNIKLTNIEPGGFRTEWAGANMEYGGHRDLESVYDHLNMRETMGKRHGTQVGDPAKAGKAMYDLAVHADPPLRIVLGSDAFGAMETKVKTYGESIQKWKSVSLGTDVDEDKK</sequence>
<comment type="similarity">
    <text evidence="1 4">Belongs to the short-chain dehydrogenases/reductases (SDR) family.</text>
</comment>
<dbReference type="InterPro" id="IPR051911">
    <property type="entry name" value="SDR_oxidoreductase"/>
</dbReference>
<evidence type="ECO:0000313" key="5">
    <source>
        <dbReference type="EMBL" id="PWN27668.1"/>
    </source>
</evidence>
<dbReference type="SUPFAM" id="SSF51735">
    <property type="entry name" value="NAD(P)-binding Rossmann-fold domains"/>
    <property type="match status" value="1"/>
</dbReference>
<dbReference type="PANTHER" id="PTHR43976">
    <property type="entry name" value="SHORT CHAIN DEHYDROGENASE"/>
    <property type="match status" value="1"/>
</dbReference>
<dbReference type="PROSITE" id="PS00061">
    <property type="entry name" value="ADH_SHORT"/>
    <property type="match status" value="1"/>
</dbReference>
<dbReference type="CDD" id="cd05374">
    <property type="entry name" value="17beta-HSD-like_SDR_c"/>
    <property type="match status" value="1"/>
</dbReference>
<dbReference type="GO" id="GO:0016491">
    <property type="term" value="F:oxidoreductase activity"/>
    <property type="evidence" value="ECO:0007669"/>
    <property type="project" value="UniProtKB-KW"/>
</dbReference>
<dbReference type="PRINTS" id="PR00081">
    <property type="entry name" value="GDHRDH"/>
</dbReference>
<accession>A0A316USB3</accession>
<dbReference type="InterPro" id="IPR036291">
    <property type="entry name" value="NAD(P)-bd_dom_sf"/>
</dbReference>
<organism evidence="5 6">
    <name type="scientific">Jaminaea rosea</name>
    <dbReference type="NCBI Taxonomy" id="1569628"/>
    <lineage>
        <taxon>Eukaryota</taxon>
        <taxon>Fungi</taxon>
        <taxon>Dikarya</taxon>
        <taxon>Basidiomycota</taxon>
        <taxon>Ustilaginomycotina</taxon>
        <taxon>Exobasidiomycetes</taxon>
        <taxon>Microstromatales</taxon>
        <taxon>Microstromatales incertae sedis</taxon>
        <taxon>Jaminaea</taxon>
    </lineage>
</organism>
<dbReference type="PRINTS" id="PR00080">
    <property type="entry name" value="SDRFAMILY"/>
</dbReference>
<dbReference type="EMBL" id="KZ819667">
    <property type="protein sequence ID" value="PWN27668.1"/>
    <property type="molecule type" value="Genomic_DNA"/>
</dbReference>